<dbReference type="SUPFAM" id="SSF52833">
    <property type="entry name" value="Thioredoxin-like"/>
    <property type="match status" value="1"/>
</dbReference>
<dbReference type="Pfam" id="PF02798">
    <property type="entry name" value="GST_N"/>
    <property type="match status" value="1"/>
</dbReference>
<gene>
    <name evidence="4" type="ORF">ACFFJC_01945</name>
</gene>
<keyword evidence="5" id="KW-1185">Reference proteome</keyword>
<organism evidence="4 5">
    <name type="scientific">Novosphingobium soli</name>
    <dbReference type="NCBI Taxonomy" id="574956"/>
    <lineage>
        <taxon>Bacteria</taxon>
        <taxon>Pseudomonadati</taxon>
        <taxon>Pseudomonadota</taxon>
        <taxon>Alphaproteobacteria</taxon>
        <taxon>Sphingomonadales</taxon>
        <taxon>Sphingomonadaceae</taxon>
        <taxon>Novosphingobium</taxon>
    </lineage>
</organism>
<evidence type="ECO:0000313" key="4">
    <source>
        <dbReference type="EMBL" id="MFC0203026.1"/>
    </source>
</evidence>
<dbReference type="InterPro" id="IPR010987">
    <property type="entry name" value="Glutathione-S-Trfase_C-like"/>
</dbReference>
<dbReference type="RefSeq" id="WP_379485896.1">
    <property type="nucleotide sequence ID" value="NZ_JBHLWK010000006.1"/>
</dbReference>
<evidence type="ECO:0000313" key="5">
    <source>
        <dbReference type="Proteomes" id="UP001589798"/>
    </source>
</evidence>
<dbReference type="SUPFAM" id="SSF47616">
    <property type="entry name" value="GST C-terminal domain-like"/>
    <property type="match status" value="1"/>
</dbReference>
<dbReference type="PROSITE" id="PS50404">
    <property type="entry name" value="GST_NTER"/>
    <property type="match status" value="1"/>
</dbReference>
<accession>A0ABV6CQL7</accession>
<dbReference type="InterPro" id="IPR040079">
    <property type="entry name" value="Glutathione_S-Trfase"/>
</dbReference>
<proteinExistence type="inferred from homology"/>
<comment type="similarity">
    <text evidence="1">Belongs to the GST superfamily.</text>
</comment>
<sequence>MPIDPAAAIEITAFAWVPSFAQGHVRDLRPRWACEEYGLPYRVRLISAVERPEWYYDEQPWGQVPFVRDGEVGIFESGATLIHIAEKAGALPPAGSQERASVLSWLLAAFNSIEPLVMETVNCMVFSRREEWARLRKPSLAEAVGARLDRLEAALGDRAWLAGEFSIADIAMATILRALPDDGPGTSLVQARPALAAYLERALARPAFQRALDAQLAPFAHNAPAKQKEGA</sequence>
<dbReference type="SFLD" id="SFLDG00358">
    <property type="entry name" value="Main_(cytGST)"/>
    <property type="match status" value="1"/>
</dbReference>
<dbReference type="Pfam" id="PF00043">
    <property type="entry name" value="GST_C"/>
    <property type="match status" value="1"/>
</dbReference>
<evidence type="ECO:0000256" key="1">
    <source>
        <dbReference type="RuleBase" id="RU003494"/>
    </source>
</evidence>
<dbReference type="Gene3D" id="3.40.30.10">
    <property type="entry name" value="Glutaredoxin"/>
    <property type="match status" value="1"/>
</dbReference>
<dbReference type="Gene3D" id="1.20.1050.10">
    <property type="match status" value="1"/>
</dbReference>
<dbReference type="PANTHER" id="PTHR44051">
    <property type="entry name" value="GLUTATHIONE S-TRANSFERASE-RELATED"/>
    <property type="match status" value="1"/>
</dbReference>
<dbReference type="InterPro" id="IPR004045">
    <property type="entry name" value="Glutathione_S-Trfase_N"/>
</dbReference>
<evidence type="ECO:0000259" key="3">
    <source>
        <dbReference type="PROSITE" id="PS50405"/>
    </source>
</evidence>
<evidence type="ECO:0000259" key="2">
    <source>
        <dbReference type="PROSITE" id="PS50404"/>
    </source>
</evidence>
<feature type="domain" description="GST C-terminal" evidence="3">
    <location>
        <begin position="95"/>
        <end position="219"/>
    </location>
</feature>
<dbReference type="InterPro" id="IPR036282">
    <property type="entry name" value="Glutathione-S-Trfase_C_sf"/>
</dbReference>
<feature type="domain" description="GST N-terminal" evidence="2">
    <location>
        <begin position="14"/>
        <end position="92"/>
    </location>
</feature>
<name>A0ABV6CQL7_9SPHN</name>
<dbReference type="SFLD" id="SFLDS00019">
    <property type="entry name" value="Glutathione_Transferase_(cytos"/>
    <property type="match status" value="1"/>
</dbReference>
<dbReference type="InterPro" id="IPR036249">
    <property type="entry name" value="Thioredoxin-like_sf"/>
</dbReference>
<dbReference type="PANTHER" id="PTHR44051:SF8">
    <property type="entry name" value="GLUTATHIONE S-TRANSFERASE GSTA"/>
    <property type="match status" value="1"/>
</dbReference>
<dbReference type="Proteomes" id="UP001589798">
    <property type="component" value="Unassembled WGS sequence"/>
</dbReference>
<reference evidence="4 5" key="1">
    <citation type="submission" date="2024-09" db="EMBL/GenBank/DDBJ databases">
        <authorList>
            <person name="Sun Q."/>
            <person name="Mori K."/>
        </authorList>
    </citation>
    <scope>NUCLEOTIDE SEQUENCE [LARGE SCALE GENOMIC DNA]</scope>
    <source>
        <strain evidence="4 5">CCM 7706</strain>
    </source>
</reference>
<dbReference type="PROSITE" id="PS50405">
    <property type="entry name" value="GST_CTER"/>
    <property type="match status" value="1"/>
</dbReference>
<dbReference type="InterPro" id="IPR004046">
    <property type="entry name" value="GST_C"/>
</dbReference>
<comment type="caution">
    <text evidence="4">The sequence shown here is derived from an EMBL/GenBank/DDBJ whole genome shotgun (WGS) entry which is preliminary data.</text>
</comment>
<protein>
    <submittedName>
        <fullName evidence="4">Glutathione S-transferase family protein</fullName>
    </submittedName>
</protein>
<dbReference type="EMBL" id="JBHLWK010000006">
    <property type="protein sequence ID" value="MFC0203026.1"/>
    <property type="molecule type" value="Genomic_DNA"/>
</dbReference>